<reference evidence="1" key="1">
    <citation type="submission" date="2022-02" db="EMBL/GenBank/DDBJ databases">
        <title>Plant Genome Project.</title>
        <authorList>
            <person name="Zhang R.-G."/>
        </authorList>
    </citation>
    <scope>NUCLEOTIDE SEQUENCE</scope>
    <source>
        <strain evidence="1">AT1</strain>
    </source>
</reference>
<evidence type="ECO:0000313" key="2">
    <source>
        <dbReference type="Proteomes" id="UP001062846"/>
    </source>
</evidence>
<accession>A0ACC0LW44</accession>
<name>A0ACC0LW44_RHOML</name>
<comment type="caution">
    <text evidence="1">The sequence shown here is derived from an EMBL/GenBank/DDBJ whole genome shotgun (WGS) entry which is preliminary data.</text>
</comment>
<keyword evidence="2" id="KW-1185">Reference proteome</keyword>
<proteinExistence type="predicted"/>
<protein>
    <submittedName>
        <fullName evidence="1">Uncharacterized protein</fullName>
    </submittedName>
</protein>
<gene>
    <name evidence="1" type="ORF">RHMOL_Rhmol11G0220400</name>
</gene>
<dbReference type="EMBL" id="CM046398">
    <property type="protein sequence ID" value="KAI8532527.1"/>
    <property type="molecule type" value="Genomic_DNA"/>
</dbReference>
<organism evidence="1 2">
    <name type="scientific">Rhododendron molle</name>
    <name type="common">Chinese azalea</name>
    <name type="synonym">Azalea mollis</name>
    <dbReference type="NCBI Taxonomy" id="49168"/>
    <lineage>
        <taxon>Eukaryota</taxon>
        <taxon>Viridiplantae</taxon>
        <taxon>Streptophyta</taxon>
        <taxon>Embryophyta</taxon>
        <taxon>Tracheophyta</taxon>
        <taxon>Spermatophyta</taxon>
        <taxon>Magnoliopsida</taxon>
        <taxon>eudicotyledons</taxon>
        <taxon>Gunneridae</taxon>
        <taxon>Pentapetalae</taxon>
        <taxon>asterids</taxon>
        <taxon>Ericales</taxon>
        <taxon>Ericaceae</taxon>
        <taxon>Ericoideae</taxon>
        <taxon>Rhodoreae</taxon>
        <taxon>Rhododendron</taxon>
    </lineage>
</organism>
<sequence length="56" mass="6509">MWSVCWINRPYLIADGDKVALHEIEGNVEVEPTRSMRLLSKFCDDYEDGYRDSSVV</sequence>
<dbReference type="Proteomes" id="UP001062846">
    <property type="component" value="Chromosome 11"/>
</dbReference>
<evidence type="ECO:0000313" key="1">
    <source>
        <dbReference type="EMBL" id="KAI8532527.1"/>
    </source>
</evidence>